<gene>
    <name evidence="1" type="ordered locus">Os06g0641400</name>
</gene>
<protein>
    <submittedName>
        <fullName evidence="1">Os06g0641400 protein</fullName>
    </submittedName>
</protein>
<reference evidence="1 2" key="1">
    <citation type="journal article" date="2005" name="Nature">
        <title>The map-based sequence of the rice genome.</title>
        <authorList>
            <consortium name="International rice genome sequencing project (IRGSP)"/>
            <person name="Matsumoto T."/>
            <person name="Wu J."/>
            <person name="Kanamori H."/>
            <person name="Katayose Y."/>
            <person name="Fujisawa M."/>
            <person name="Namiki N."/>
            <person name="Mizuno H."/>
            <person name="Yamamoto K."/>
            <person name="Antonio B.A."/>
            <person name="Baba T."/>
            <person name="Sakata K."/>
            <person name="Nagamura Y."/>
            <person name="Aoki H."/>
            <person name="Arikawa K."/>
            <person name="Arita K."/>
            <person name="Bito T."/>
            <person name="Chiden Y."/>
            <person name="Fujitsuka N."/>
            <person name="Fukunaka R."/>
            <person name="Hamada M."/>
            <person name="Harada C."/>
            <person name="Hayashi A."/>
            <person name="Hijishita S."/>
            <person name="Honda M."/>
            <person name="Hosokawa S."/>
            <person name="Ichikawa Y."/>
            <person name="Idonuma A."/>
            <person name="Iijima M."/>
            <person name="Ikeda M."/>
            <person name="Ikeno M."/>
            <person name="Ito K."/>
            <person name="Ito S."/>
            <person name="Ito T."/>
            <person name="Ito Y."/>
            <person name="Ito Y."/>
            <person name="Iwabuchi A."/>
            <person name="Kamiya K."/>
            <person name="Karasawa W."/>
            <person name="Kurita K."/>
            <person name="Katagiri S."/>
            <person name="Kikuta A."/>
            <person name="Kobayashi H."/>
            <person name="Kobayashi N."/>
            <person name="Machita K."/>
            <person name="Maehara T."/>
            <person name="Masukawa M."/>
            <person name="Mizubayashi T."/>
            <person name="Mukai Y."/>
            <person name="Nagasaki H."/>
            <person name="Nagata Y."/>
            <person name="Naito S."/>
            <person name="Nakashima M."/>
            <person name="Nakama Y."/>
            <person name="Nakamichi Y."/>
            <person name="Nakamura M."/>
            <person name="Meguro A."/>
            <person name="Negishi M."/>
            <person name="Ohta I."/>
            <person name="Ohta T."/>
            <person name="Okamoto M."/>
            <person name="Ono N."/>
            <person name="Saji S."/>
            <person name="Sakaguchi M."/>
            <person name="Sakai K."/>
            <person name="Shibata M."/>
            <person name="Shimokawa T."/>
            <person name="Song J."/>
            <person name="Takazaki Y."/>
            <person name="Terasawa K."/>
            <person name="Tsugane M."/>
            <person name="Tsuji K."/>
            <person name="Ueda S."/>
            <person name="Waki K."/>
            <person name="Yamagata H."/>
            <person name="Yamamoto M."/>
            <person name="Yamamoto S."/>
            <person name="Yamane H."/>
            <person name="Yoshiki S."/>
            <person name="Yoshihara R."/>
            <person name="Yukawa K."/>
            <person name="Zhong H."/>
            <person name="Yano M."/>
            <person name="Yuan Q."/>
            <person name="Ouyang S."/>
            <person name="Liu J."/>
            <person name="Jones K.M."/>
            <person name="Gansberger K."/>
            <person name="Moffat K."/>
            <person name="Hill J."/>
            <person name="Bera J."/>
            <person name="Fadrosh D."/>
            <person name="Jin S."/>
            <person name="Johri S."/>
            <person name="Kim M."/>
            <person name="Overton L."/>
            <person name="Reardon M."/>
            <person name="Tsitrin T."/>
            <person name="Vuong H."/>
            <person name="Weaver B."/>
            <person name="Ciecko A."/>
            <person name="Tallon L."/>
            <person name="Jackson J."/>
            <person name="Pai G."/>
            <person name="Aken S.V."/>
            <person name="Utterback T."/>
            <person name="Reidmuller S."/>
            <person name="Feldblyum T."/>
            <person name="Hsiao J."/>
            <person name="Zismann V."/>
            <person name="Iobst S."/>
            <person name="de Vazeille A.R."/>
            <person name="Buell C.R."/>
            <person name="Ying K."/>
            <person name="Li Y."/>
            <person name="Lu T."/>
            <person name="Huang Y."/>
            <person name="Zhao Q."/>
            <person name="Feng Q."/>
            <person name="Zhang L."/>
            <person name="Zhu J."/>
            <person name="Weng Q."/>
            <person name="Mu J."/>
            <person name="Lu Y."/>
            <person name="Fan D."/>
            <person name="Liu Y."/>
            <person name="Guan J."/>
            <person name="Zhang Y."/>
            <person name="Yu S."/>
            <person name="Liu X."/>
            <person name="Zhang Y."/>
            <person name="Hong G."/>
            <person name="Han B."/>
            <person name="Choisne N."/>
            <person name="Demange N."/>
            <person name="Orjeda G."/>
            <person name="Samain S."/>
            <person name="Cattolico L."/>
            <person name="Pelletier E."/>
            <person name="Couloux A."/>
            <person name="Segurens B."/>
            <person name="Wincker P."/>
            <person name="D'Hont A."/>
            <person name="Scarpelli C."/>
            <person name="Weissenbach J."/>
            <person name="Salanoubat M."/>
            <person name="Quetier F."/>
            <person name="Yu Y."/>
            <person name="Kim H.R."/>
            <person name="Rambo T."/>
            <person name="Currie J."/>
            <person name="Collura K."/>
            <person name="Luo M."/>
            <person name="Yang T."/>
            <person name="Ammiraju J.S.S."/>
            <person name="Engler F."/>
            <person name="Soderlund C."/>
            <person name="Wing R.A."/>
            <person name="Palmer L.E."/>
            <person name="de la Bastide M."/>
            <person name="Spiegel L."/>
            <person name="Nascimento L."/>
            <person name="Zutavern T."/>
            <person name="O'Shaughnessy A."/>
            <person name="Dike S."/>
            <person name="Dedhia N."/>
            <person name="Preston R."/>
            <person name="Balija V."/>
            <person name="McCombie W.R."/>
            <person name="Chow T."/>
            <person name="Chen H."/>
            <person name="Chung M."/>
            <person name="Chen C."/>
            <person name="Shaw J."/>
            <person name="Wu H."/>
            <person name="Hsiao K."/>
            <person name="Chao Y."/>
            <person name="Chu M."/>
            <person name="Cheng C."/>
            <person name="Hour A."/>
            <person name="Lee P."/>
            <person name="Lin S."/>
            <person name="Lin Y."/>
            <person name="Liou J."/>
            <person name="Liu S."/>
            <person name="Hsing Y."/>
            <person name="Raghuvanshi S."/>
            <person name="Mohanty A."/>
            <person name="Bharti A.K."/>
            <person name="Gaur A."/>
            <person name="Gupta V."/>
            <person name="Kumar D."/>
            <person name="Ravi V."/>
            <person name="Vij S."/>
            <person name="Kapur A."/>
            <person name="Khurana P."/>
            <person name="Khurana P."/>
            <person name="Khurana J.P."/>
            <person name="Tyagi A.K."/>
            <person name="Gaikwad K."/>
            <person name="Singh A."/>
            <person name="Dalal V."/>
            <person name="Srivastava S."/>
            <person name="Dixit A."/>
            <person name="Pal A.K."/>
            <person name="Ghazi I.A."/>
            <person name="Yadav M."/>
            <person name="Pandit A."/>
            <person name="Bhargava A."/>
            <person name="Sureshbabu K."/>
            <person name="Batra K."/>
            <person name="Sharma T.R."/>
            <person name="Mohapatra T."/>
            <person name="Singh N.K."/>
            <person name="Messing J."/>
            <person name="Nelson A.B."/>
            <person name="Fuks G."/>
            <person name="Kavchok S."/>
            <person name="Keizer G."/>
            <person name="Linton E."/>
            <person name="Llaca V."/>
            <person name="Song R."/>
            <person name="Tanyolac B."/>
            <person name="Young S."/>
            <person name="Ho-Il K."/>
            <person name="Hahn J.H."/>
            <person name="Sangsakoo G."/>
            <person name="Vanavichit A."/>
            <person name="de Mattos Luiz.A.T."/>
            <person name="Zimmer P.D."/>
            <person name="Malone G."/>
            <person name="Dellagostin O."/>
            <person name="de Oliveira A.C."/>
            <person name="Bevan M."/>
            <person name="Bancroft I."/>
            <person name="Minx P."/>
            <person name="Cordum H."/>
            <person name="Wilson R."/>
            <person name="Cheng Z."/>
            <person name="Jin W."/>
            <person name="Jiang J."/>
            <person name="Leong S.A."/>
            <person name="Iwama H."/>
            <person name="Gojobori T."/>
            <person name="Itoh T."/>
            <person name="Niimura Y."/>
            <person name="Fujii Y."/>
            <person name="Habara T."/>
            <person name="Sakai H."/>
            <person name="Sato Y."/>
            <person name="Wilson G."/>
            <person name="Kumar K."/>
            <person name="McCouch S."/>
            <person name="Juretic N."/>
            <person name="Hoen D."/>
            <person name="Wright S."/>
            <person name="Bruskiewich R."/>
            <person name="Bureau T."/>
            <person name="Miyao A."/>
            <person name="Hirochika H."/>
            <person name="Nishikawa T."/>
            <person name="Kadowaki K."/>
            <person name="Sugiura M."/>
            <person name="Burr B."/>
            <person name="Sasaki T."/>
        </authorList>
    </citation>
    <scope>NUCLEOTIDE SEQUENCE [LARGE SCALE GENOMIC DNA]</scope>
    <source>
        <strain evidence="2">cv. Nipponbare</strain>
    </source>
</reference>
<dbReference type="EMBL" id="AP008212">
    <property type="protein sequence ID" value="BAF20083.1"/>
    <property type="molecule type" value="Genomic_DNA"/>
</dbReference>
<name>A0A0N7KMH2_ORYSJ</name>
<dbReference type="KEGG" id="dosa:Os06g0641400"/>
<accession>A0A0N7KMH2</accession>
<dbReference type="Proteomes" id="UP000000763">
    <property type="component" value="Chromosome 6"/>
</dbReference>
<organism evidence="1 2">
    <name type="scientific">Oryza sativa subsp. japonica</name>
    <name type="common">Rice</name>
    <dbReference type="NCBI Taxonomy" id="39947"/>
    <lineage>
        <taxon>Eukaryota</taxon>
        <taxon>Viridiplantae</taxon>
        <taxon>Streptophyta</taxon>
        <taxon>Embryophyta</taxon>
        <taxon>Tracheophyta</taxon>
        <taxon>Spermatophyta</taxon>
        <taxon>Magnoliopsida</taxon>
        <taxon>Liliopsida</taxon>
        <taxon>Poales</taxon>
        <taxon>Poaceae</taxon>
        <taxon>BOP clade</taxon>
        <taxon>Oryzoideae</taxon>
        <taxon>Oryzeae</taxon>
        <taxon>Oryzinae</taxon>
        <taxon>Oryza</taxon>
        <taxon>Oryza sativa</taxon>
    </lineage>
</organism>
<dbReference type="AlphaFoldDB" id="A0A0N7KMH2"/>
<sequence>MVRSSRTRNSPRSLHRLSNTVRAVMSLTSAESAARISTVPAATATARSRAATSSSRMERKEWTRRAVRSSVTAIFRTWRQ</sequence>
<proteinExistence type="predicted"/>
<reference evidence="2" key="2">
    <citation type="journal article" date="2008" name="Nucleic Acids Res.">
        <title>The rice annotation project database (RAP-DB): 2008 update.</title>
        <authorList>
            <consortium name="The rice annotation project (RAP)"/>
        </authorList>
    </citation>
    <scope>GENOME REANNOTATION</scope>
    <source>
        <strain evidence="2">cv. Nipponbare</strain>
    </source>
</reference>
<dbReference type="Gramene" id="Os06t0641400-01">
    <property type="protein sequence ID" value="Os06t0641400-01"/>
    <property type="gene ID" value="Os06g0641400"/>
</dbReference>
<evidence type="ECO:0000313" key="2">
    <source>
        <dbReference type="Proteomes" id="UP000000763"/>
    </source>
</evidence>
<evidence type="ECO:0000313" key="1">
    <source>
        <dbReference type="EMBL" id="BAF20083.1"/>
    </source>
</evidence>